<dbReference type="RefSeq" id="WP_117970065.1">
    <property type="nucleotide sequence ID" value="NZ_CAUBDO010000007.1"/>
</dbReference>
<dbReference type="PROSITE" id="PS00198">
    <property type="entry name" value="4FE4S_FER_1"/>
    <property type="match status" value="1"/>
</dbReference>
<evidence type="ECO:0000256" key="6">
    <source>
        <dbReference type="ARBA" id="ARBA00023004"/>
    </source>
</evidence>
<protein>
    <recommendedName>
        <fullName evidence="8">Ion-translocating oxidoreductase complex subunit C</fullName>
        <ecNumber evidence="8">7.-.-.-</ecNumber>
    </recommendedName>
    <alternativeName>
        <fullName evidence="8">Rnf electron transport complex subunit C</fullName>
    </alternativeName>
</protein>
<dbReference type="Pfam" id="PF10531">
    <property type="entry name" value="SLBB"/>
    <property type="match status" value="1"/>
</dbReference>
<keyword evidence="8" id="KW-1278">Translocase</keyword>
<proteinExistence type="inferred from homology"/>
<dbReference type="NCBIfam" id="NF003454">
    <property type="entry name" value="PRK05035.1"/>
    <property type="match status" value="1"/>
</dbReference>
<evidence type="ECO:0000256" key="1">
    <source>
        <dbReference type="ARBA" id="ARBA00022448"/>
    </source>
</evidence>
<dbReference type="InterPro" id="IPR037225">
    <property type="entry name" value="Nuo51_FMN-bd_sf"/>
</dbReference>
<comment type="caution">
    <text evidence="10">The sequence shown here is derived from an EMBL/GenBank/DDBJ whole genome shotgun (WGS) entry which is preliminary data.</text>
</comment>
<comment type="subunit">
    <text evidence="8">The complex is composed of six subunits: RnfA, RnfB, RnfC, RnfD, RnfE and RnfG.</text>
</comment>
<comment type="cofactor">
    <cofactor evidence="8">
        <name>[4Fe-4S] cluster</name>
        <dbReference type="ChEBI" id="CHEBI:49883"/>
    </cofactor>
    <text evidence="8">Binds 2 [4Fe-4S] clusters per subunit.</text>
</comment>
<keyword evidence="4 8" id="KW-0677">Repeat</keyword>
<evidence type="ECO:0000313" key="11">
    <source>
        <dbReference type="Proteomes" id="UP000284779"/>
    </source>
</evidence>
<reference evidence="10 11" key="1">
    <citation type="submission" date="2018-08" db="EMBL/GenBank/DDBJ databases">
        <title>A genome reference for cultivated species of the human gut microbiota.</title>
        <authorList>
            <person name="Zou Y."/>
            <person name="Xue W."/>
            <person name="Luo G."/>
        </authorList>
    </citation>
    <scope>NUCLEOTIDE SEQUENCE [LARGE SCALE GENOMIC DNA]</scope>
    <source>
        <strain evidence="10 11">AM44-11BH</strain>
    </source>
</reference>
<dbReference type="SUPFAM" id="SSF46548">
    <property type="entry name" value="alpha-helical ferredoxin"/>
    <property type="match status" value="1"/>
</dbReference>
<feature type="domain" description="4Fe-4S ferredoxin-type" evidence="9">
    <location>
        <begin position="355"/>
        <end position="384"/>
    </location>
</feature>
<dbReference type="Gene3D" id="3.40.50.11540">
    <property type="entry name" value="NADH-ubiquinone oxidoreductase 51kDa subunit"/>
    <property type="match status" value="1"/>
</dbReference>
<keyword evidence="6 8" id="KW-0408">Iron</keyword>
<dbReference type="NCBIfam" id="TIGR01945">
    <property type="entry name" value="rnfC"/>
    <property type="match status" value="1"/>
</dbReference>
<comment type="function">
    <text evidence="8">Part of a membrane-bound complex that couples electron transfer with translocation of ions across the membrane.</text>
</comment>
<feature type="binding site" evidence="8">
    <location>
        <position position="403"/>
    </location>
    <ligand>
        <name>[4Fe-4S] cluster</name>
        <dbReference type="ChEBI" id="CHEBI:49883"/>
        <label>2</label>
    </ligand>
</feature>
<evidence type="ECO:0000313" key="10">
    <source>
        <dbReference type="EMBL" id="RHA19064.1"/>
    </source>
</evidence>
<dbReference type="AlphaFoldDB" id="A0A413R9E3"/>
<dbReference type="Gene3D" id="3.10.20.600">
    <property type="match status" value="1"/>
</dbReference>
<comment type="subcellular location">
    <subcellularLocation>
        <location evidence="8">Cell membrane</location>
        <topology evidence="8">Peripheral membrane protein</topology>
    </subcellularLocation>
</comment>
<feature type="binding site" evidence="8">
    <location>
        <position position="364"/>
    </location>
    <ligand>
        <name>[4Fe-4S] cluster</name>
        <dbReference type="ChEBI" id="CHEBI:49883"/>
        <label>1</label>
    </ligand>
</feature>
<evidence type="ECO:0000259" key="9">
    <source>
        <dbReference type="PROSITE" id="PS51379"/>
    </source>
</evidence>
<accession>A0A413R9E3</accession>
<dbReference type="GO" id="GO:0051539">
    <property type="term" value="F:4 iron, 4 sulfur cluster binding"/>
    <property type="evidence" value="ECO:0007669"/>
    <property type="project" value="UniProtKB-KW"/>
</dbReference>
<evidence type="ECO:0000256" key="8">
    <source>
        <dbReference type="HAMAP-Rule" id="MF_00461"/>
    </source>
</evidence>
<dbReference type="InterPro" id="IPR019554">
    <property type="entry name" value="Soluble_ligand-bd"/>
</dbReference>
<dbReference type="InterPro" id="IPR017900">
    <property type="entry name" value="4Fe4S_Fe_S_CS"/>
</dbReference>
<dbReference type="InterPro" id="IPR026902">
    <property type="entry name" value="RnfC_N"/>
</dbReference>
<evidence type="ECO:0000256" key="5">
    <source>
        <dbReference type="ARBA" id="ARBA00022982"/>
    </source>
</evidence>
<dbReference type="Pfam" id="PF13375">
    <property type="entry name" value="RnfC_N"/>
    <property type="match status" value="1"/>
</dbReference>
<keyword evidence="7 8" id="KW-0411">Iron-sulfur</keyword>
<dbReference type="EMBL" id="QSFD01000004">
    <property type="protein sequence ID" value="RHA19064.1"/>
    <property type="molecule type" value="Genomic_DNA"/>
</dbReference>
<keyword evidence="8" id="KW-0472">Membrane</keyword>
<dbReference type="GO" id="GO:0009055">
    <property type="term" value="F:electron transfer activity"/>
    <property type="evidence" value="ECO:0007669"/>
    <property type="project" value="InterPro"/>
</dbReference>
<feature type="binding site" evidence="8">
    <location>
        <position position="413"/>
    </location>
    <ligand>
        <name>[4Fe-4S] cluster</name>
        <dbReference type="ChEBI" id="CHEBI:49883"/>
        <label>1</label>
    </ligand>
</feature>
<dbReference type="InterPro" id="IPR011538">
    <property type="entry name" value="Nuo51_FMN-bd"/>
</dbReference>
<keyword evidence="3 8" id="KW-0479">Metal-binding</keyword>
<feature type="binding site" evidence="8">
    <location>
        <position position="409"/>
    </location>
    <ligand>
        <name>[4Fe-4S] cluster</name>
        <dbReference type="ChEBI" id="CHEBI:49883"/>
        <label>2</label>
    </ligand>
</feature>
<dbReference type="EC" id="7.-.-.-" evidence="8"/>
<gene>
    <name evidence="8" type="primary">rnfC</name>
    <name evidence="10" type="ORF">DW944_04835</name>
</gene>
<dbReference type="PROSITE" id="PS51379">
    <property type="entry name" value="4FE4S_FER_2"/>
    <property type="match status" value="2"/>
</dbReference>
<name>A0A413R9E3_9FIRM</name>
<dbReference type="InterPro" id="IPR017896">
    <property type="entry name" value="4Fe4S_Fe-S-bd"/>
</dbReference>
<feature type="domain" description="4Fe-4S ferredoxin-type" evidence="9">
    <location>
        <begin position="394"/>
        <end position="424"/>
    </location>
</feature>
<keyword evidence="1 8" id="KW-0813">Transport</keyword>
<feature type="binding site" evidence="8">
    <location>
        <position position="374"/>
    </location>
    <ligand>
        <name>[4Fe-4S] cluster</name>
        <dbReference type="ChEBI" id="CHEBI:49883"/>
        <label>2</label>
    </ligand>
</feature>
<keyword evidence="5 8" id="KW-0249">Electron transport</keyword>
<keyword evidence="2 8" id="KW-0004">4Fe-4S</keyword>
<comment type="similarity">
    <text evidence="8">Belongs to the 4Fe4S bacterial-type ferredoxin family. RnfC subfamily.</text>
</comment>
<feature type="binding site" evidence="8">
    <location>
        <position position="370"/>
    </location>
    <ligand>
        <name>[4Fe-4S] cluster</name>
        <dbReference type="ChEBI" id="CHEBI:49883"/>
        <label>1</label>
    </ligand>
</feature>
<dbReference type="PANTHER" id="PTHR43034">
    <property type="entry name" value="ION-TRANSLOCATING OXIDOREDUCTASE COMPLEX SUBUNIT C"/>
    <property type="match status" value="1"/>
</dbReference>
<dbReference type="GO" id="GO:0005886">
    <property type="term" value="C:plasma membrane"/>
    <property type="evidence" value="ECO:0007669"/>
    <property type="project" value="UniProtKB-SubCell"/>
</dbReference>
<dbReference type="PANTHER" id="PTHR43034:SF2">
    <property type="entry name" value="ION-TRANSLOCATING OXIDOREDUCTASE COMPLEX SUBUNIT C"/>
    <property type="match status" value="1"/>
</dbReference>
<dbReference type="Gene3D" id="3.30.70.20">
    <property type="match status" value="1"/>
</dbReference>
<feature type="binding site" evidence="8">
    <location>
        <position position="406"/>
    </location>
    <ligand>
        <name>[4Fe-4S] cluster</name>
        <dbReference type="ChEBI" id="CHEBI:49883"/>
        <label>2</label>
    </ligand>
</feature>
<dbReference type="InterPro" id="IPR010208">
    <property type="entry name" value="Ion_transpt_RnfC/RsxC"/>
</dbReference>
<dbReference type="HAMAP" id="MF_00461">
    <property type="entry name" value="RsxC_RnfC"/>
    <property type="match status" value="1"/>
</dbReference>
<dbReference type="Pfam" id="PF01512">
    <property type="entry name" value="Complex1_51K"/>
    <property type="match status" value="1"/>
</dbReference>
<feature type="binding site" evidence="8">
    <location>
        <position position="367"/>
    </location>
    <ligand>
        <name>[4Fe-4S] cluster</name>
        <dbReference type="ChEBI" id="CHEBI:49883"/>
        <label>1</label>
    </ligand>
</feature>
<evidence type="ECO:0000256" key="2">
    <source>
        <dbReference type="ARBA" id="ARBA00022485"/>
    </source>
</evidence>
<evidence type="ECO:0000256" key="3">
    <source>
        <dbReference type="ARBA" id="ARBA00022723"/>
    </source>
</evidence>
<dbReference type="GO" id="GO:0022900">
    <property type="term" value="P:electron transport chain"/>
    <property type="evidence" value="ECO:0007669"/>
    <property type="project" value="UniProtKB-UniRule"/>
</dbReference>
<dbReference type="Proteomes" id="UP000284779">
    <property type="component" value="Unassembled WGS sequence"/>
</dbReference>
<evidence type="ECO:0000256" key="7">
    <source>
        <dbReference type="ARBA" id="ARBA00023014"/>
    </source>
</evidence>
<dbReference type="GO" id="GO:0046872">
    <property type="term" value="F:metal ion binding"/>
    <property type="evidence" value="ECO:0007669"/>
    <property type="project" value="UniProtKB-KW"/>
</dbReference>
<evidence type="ECO:0000256" key="4">
    <source>
        <dbReference type="ARBA" id="ARBA00022737"/>
    </source>
</evidence>
<dbReference type="SUPFAM" id="SSF142019">
    <property type="entry name" value="Nqo1 FMN-binding domain-like"/>
    <property type="match status" value="1"/>
</dbReference>
<keyword evidence="11" id="KW-1185">Reference proteome</keyword>
<keyword evidence="8" id="KW-1003">Cell membrane</keyword>
<sequence>MSILTFKGGVHPYDGKELSKDVAVRKVLPKGEVVIPVAQHIGAPAKPVVEVGQRVLKGQLIAEAAGFISANIHSSVSGTVKKIEQRVVPNGSKVLSIVIENDEQYEEFQYEAKEQPWSKEYIREAVKDCGVVGLGGACFPTNVKLTPKDDNAIDYVIVNAAECEPYITSDYRRLVEQPQEVIEGLKIVLSLFENAKGVIAVENNKPDVIENLKKLTENEDRIQVAELKTKYPQGSERHIIYAVTKRKINSSMLPADGGCIVDNVDTIYNIYQAVKFHKPLTERIVTVSGDGIKNPCNLLVPFGTSHSQLVEEAGGMNESVEKILSGGPMMGQAMFTLDVPVIKGSSALLAFKKDQVAHAKTTNCLNCGKCAQVCPEGLICAKLAHAADADDMEAFVKMHGMECIECGTCNYNCPANRNITQSVRTMKRKVQAARRKG</sequence>
<organism evidence="10 11">
    <name type="scientific">Eubacterium ventriosum</name>
    <dbReference type="NCBI Taxonomy" id="39496"/>
    <lineage>
        <taxon>Bacteria</taxon>
        <taxon>Bacillati</taxon>
        <taxon>Bacillota</taxon>
        <taxon>Clostridia</taxon>
        <taxon>Eubacteriales</taxon>
        <taxon>Eubacteriaceae</taxon>
        <taxon>Eubacterium</taxon>
    </lineage>
</organism>